<sequence length="123" mass="13486">MPKDVTIHYGEQGSKQRHGPWVIRVFTCGNSVDGPDFPNWNSKVINLHMATSKGTYVSITNTVHANSTKLHIESPTYTCMAQARGLIGPCCNSRPLIGPIRAIPQPGANQQRFVLSIRPSKMG</sequence>
<name>A0AAN9LQH9_CANGL</name>
<protein>
    <submittedName>
        <fullName evidence="1">Uncharacterized protein</fullName>
    </submittedName>
</protein>
<dbReference type="EMBL" id="JAYMYQ010000004">
    <property type="protein sequence ID" value="KAK7338559.1"/>
    <property type="molecule type" value="Genomic_DNA"/>
</dbReference>
<evidence type="ECO:0000313" key="2">
    <source>
        <dbReference type="Proteomes" id="UP001367508"/>
    </source>
</evidence>
<dbReference type="AlphaFoldDB" id="A0AAN9LQH9"/>
<dbReference type="Proteomes" id="UP001367508">
    <property type="component" value="Unassembled WGS sequence"/>
</dbReference>
<evidence type="ECO:0000313" key="1">
    <source>
        <dbReference type="EMBL" id="KAK7338559.1"/>
    </source>
</evidence>
<comment type="caution">
    <text evidence="1">The sequence shown here is derived from an EMBL/GenBank/DDBJ whole genome shotgun (WGS) entry which is preliminary data.</text>
</comment>
<proteinExistence type="predicted"/>
<gene>
    <name evidence="1" type="ORF">VNO77_19173</name>
</gene>
<keyword evidence="2" id="KW-1185">Reference proteome</keyword>
<accession>A0AAN9LQH9</accession>
<organism evidence="1 2">
    <name type="scientific">Canavalia gladiata</name>
    <name type="common">Sword bean</name>
    <name type="synonym">Dolichos gladiatus</name>
    <dbReference type="NCBI Taxonomy" id="3824"/>
    <lineage>
        <taxon>Eukaryota</taxon>
        <taxon>Viridiplantae</taxon>
        <taxon>Streptophyta</taxon>
        <taxon>Embryophyta</taxon>
        <taxon>Tracheophyta</taxon>
        <taxon>Spermatophyta</taxon>
        <taxon>Magnoliopsida</taxon>
        <taxon>eudicotyledons</taxon>
        <taxon>Gunneridae</taxon>
        <taxon>Pentapetalae</taxon>
        <taxon>rosids</taxon>
        <taxon>fabids</taxon>
        <taxon>Fabales</taxon>
        <taxon>Fabaceae</taxon>
        <taxon>Papilionoideae</taxon>
        <taxon>50 kb inversion clade</taxon>
        <taxon>NPAAA clade</taxon>
        <taxon>indigoferoid/millettioid clade</taxon>
        <taxon>Phaseoleae</taxon>
        <taxon>Canavalia</taxon>
    </lineage>
</organism>
<reference evidence="1 2" key="1">
    <citation type="submission" date="2024-01" db="EMBL/GenBank/DDBJ databases">
        <title>The genomes of 5 underutilized Papilionoideae crops provide insights into root nodulation and disease resistanc.</title>
        <authorList>
            <person name="Jiang F."/>
        </authorList>
    </citation>
    <scope>NUCLEOTIDE SEQUENCE [LARGE SCALE GENOMIC DNA]</scope>
    <source>
        <strain evidence="1">LVBAO_FW01</strain>
        <tissue evidence="1">Leaves</tissue>
    </source>
</reference>